<dbReference type="EMBL" id="MVBK01000005">
    <property type="protein sequence ID" value="OOG28665.1"/>
    <property type="molecule type" value="Genomic_DNA"/>
</dbReference>
<evidence type="ECO:0000256" key="5">
    <source>
        <dbReference type="ARBA" id="ARBA00022679"/>
    </source>
</evidence>
<keyword evidence="8" id="KW-1208">Phospholipid metabolism</keyword>
<evidence type="ECO:0000256" key="4">
    <source>
        <dbReference type="ARBA" id="ARBA00022516"/>
    </source>
</evidence>
<dbReference type="GO" id="GO:0005737">
    <property type="term" value="C:cytoplasm"/>
    <property type="evidence" value="ECO:0007669"/>
    <property type="project" value="UniProtKB-SubCell"/>
</dbReference>
<keyword evidence="7" id="KW-0594">Phospholipid biosynthesis</keyword>
<keyword evidence="4" id="KW-0444">Lipid biosynthesis</keyword>
<dbReference type="SUPFAM" id="SSF53659">
    <property type="entry name" value="Isocitrate/Isopropylmalate dehydrogenase-like"/>
    <property type="match status" value="1"/>
</dbReference>
<proteinExistence type="predicted"/>
<comment type="subunit">
    <text evidence="10">Homodimer. Probably interacts with PlsY.</text>
</comment>
<sequence>MSEAFTIALDAMGGDHGPSVVVPAALRALNEFPDIELLLVGDESVLAKELERHSRTIPERLRICHASQVVGMDEPPAQALRNKKDSSMRVAI</sequence>
<keyword evidence="3" id="KW-0963">Cytoplasm</keyword>
<name>A0A1V3NU62_9GAMM</name>
<keyword evidence="6" id="KW-0443">Lipid metabolism</keyword>
<feature type="non-terminal residue" evidence="11">
    <location>
        <position position="92"/>
    </location>
</feature>
<reference evidence="11 12" key="1">
    <citation type="submission" date="2017-02" db="EMBL/GenBank/DDBJ databases">
        <title>Genomic diversity within the haloalkaliphilic genus Thioalkalivibrio.</title>
        <authorList>
            <person name="Ahn A.-C."/>
            <person name="Meier-Kolthoff J."/>
            <person name="Overmars L."/>
            <person name="Richter M."/>
            <person name="Woyke T."/>
            <person name="Sorokin D.Y."/>
            <person name="Muyzer G."/>
        </authorList>
    </citation>
    <scope>NUCLEOTIDE SEQUENCE [LARGE SCALE GENOMIC DNA]</scope>
    <source>
        <strain evidence="11 12">ALJD</strain>
    </source>
</reference>
<evidence type="ECO:0000256" key="8">
    <source>
        <dbReference type="ARBA" id="ARBA00023264"/>
    </source>
</evidence>
<dbReference type="GO" id="GO:0008654">
    <property type="term" value="P:phospholipid biosynthetic process"/>
    <property type="evidence" value="ECO:0007669"/>
    <property type="project" value="UniProtKB-KW"/>
</dbReference>
<comment type="catalytic activity">
    <reaction evidence="1">
        <text>a fatty acyl-[ACP] + phosphate = an acyl phosphate + holo-[ACP]</text>
        <dbReference type="Rhea" id="RHEA:42292"/>
        <dbReference type="Rhea" id="RHEA-COMP:9685"/>
        <dbReference type="Rhea" id="RHEA-COMP:14125"/>
        <dbReference type="ChEBI" id="CHEBI:43474"/>
        <dbReference type="ChEBI" id="CHEBI:59918"/>
        <dbReference type="ChEBI" id="CHEBI:64479"/>
        <dbReference type="ChEBI" id="CHEBI:138651"/>
        <dbReference type="EC" id="2.3.1.274"/>
    </reaction>
</comment>
<dbReference type="STRING" id="108003.B1C78_01095"/>
<dbReference type="Proteomes" id="UP000189462">
    <property type="component" value="Unassembled WGS sequence"/>
</dbReference>
<evidence type="ECO:0000313" key="12">
    <source>
        <dbReference type="Proteomes" id="UP000189462"/>
    </source>
</evidence>
<dbReference type="AlphaFoldDB" id="A0A1V3NU62"/>
<dbReference type="Gene3D" id="3.40.718.10">
    <property type="entry name" value="Isopropylmalate Dehydrogenase"/>
    <property type="match status" value="1"/>
</dbReference>
<evidence type="ECO:0000313" key="11">
    <source>
        <dbReference type="EMBL" id="OOG28665.1"/>
    </source>
</evidence>
<organism evidence="11 12">
    <name type="scientific">Thioalkalivibrio denitrificans</name>
    <dbReference type="NCBI Taxonomy" id="108003"/>
    <lineage>
        <taxon>Bacteria</taxon>
        <taxon>Pseudomonadati</taxon>
        <taxon>Pseudomonadota</taxon>
        <taxon>Gammaproteobacteria</taxon>
        <taxon>Chromatiales</taxon>
        <taxon>Ectothiorhodospiraceae</taxon>
        <taxon>Thioalkalivibrio</taxon>
    </lineage>
</organism>
<evidence type="ECO:0000256" key="3">
    <source>
        <dbReference type="ARBA" id="ARBA00022490"/>
    </source>
</evidence>
<evidence type="ECO:0000256" key="7">
    <source>
        <dbReference type="ARBA" id="ARBA00023209"/>
    </source>
</evidence>
<dbReference type="PANTHER" id="PTHR30100">
    <property type="entry name" value="FATTY ACID/PHOSPHOLIPID SYNTHESIS PROTEIN PLSX"/>
    <property type="match status" value="1"/>
</dbReference>
<dbReference type="InterPro" id="IPR012281">
    <property type="entry name" value="Phospholipid_synth_PlsX-like"/>
</dbReference>
<dbReference type="GO" id="GO:0006633">
    <property type="term" value="P:fatty acid biosynthetic process"/>
    <property type="evidence" value="ECO:0007669"/>
    <property type="project" value="InterPro"/>
</dbReference>
<evidence type="ECO:0000256" key="6">
    <source>
        <dbReference type="ARBA" id="ARBA00023098"/>
    </source>
</evidence>
<dbReference type="EC" id="2.3.1.274" evidence="9"/>
<comment type="caution">
    <text evidence="11">The sequence shown here is derived from an EMBL/GenBank/DDBJ whole genome shotgun (WGS) entry which is preliminary data.</text>
</comment>
<protein>
    <recommendedName>
        <fullName evidence="9">phosphate acyltransferase</fullName>
        <ecNumber evidence="9">2.3.1.274</ecNumber>
    </recommendedName>
</protein>
<comment type="subcellular location">
    <subcellularLocation>
        <location evidence="2">Cytoplasm</location>
    </subcellularLocation>
</comment>
<keyword evidence="12" id="KW-1185">Reference proteome</keyword>
<evidence type="ECO:0000256" key="2">
    <source>
        <dbReference type="ARBA" id="ARBA00004496"/>
    </source>
</evidence>
<keyword evidence="5 11" id="KW-0808">Transferase</keyword>
<keyword evidence="11" id="KW-0012">Acyltransferase</keyword>
<evidence type="ECO:0000256" key="1">
    <source>
        <dbReference type="ARBA" id="ARBA00001232"/>
    </source>
</evidence>
<accession>A0A1V3NU62</accession>
<dbReference type="Pfam" id="PF02504">
    <property type="entry name" value="FA_synthesis"/>
    <property type="match status" value="1"/>
</dbReference>
<gene>
    <name evidence="11" type="ORF">B1C78_01095</name>
</gene>
<dbReference type="GO" id="GO:0043811">
    <property type="term" value="F:phosphate:acyl-[acyl carrier protein] acyltransferase activity"/>
    <property type="evidence" value="ECO:0007669"/>
    <property type="project" value="UniProtKB-EC"/>
</dbReference>
<dbReference type="PANTHER" id="PTHR30100:SF1">
    <property type="entry name" value="PHOSPHATE ACYLTRANSFERASE"/>
    <property type="match status" value="1"/>
</dbReference>
<evidence type="ECO:0000256" key="10">
    <source>
        <dbReference type="ARBA" id="ARBA00046608"/>
    </source>
</evidence>
<evidence type="ECO:0000256" key="9">
    <source>
        <dbReference type="ARBA" id="ARBA00024069"/>
    </source>
</evidence>
<dbReference type="InterPro" id="IPR003664">
    <property type="entry name" value="FA_synthesis"/>
</dbReference>